<organism evidence="1 2">
    <name type="scientific">Datura stramonium</name>
    <name type="common">Jimsonweed</name>
    <name type="synonym">Common thornapple</name>
    <dbReference type="NCBI Taxonomy" id="4076"/>
    <lineage>
        <taxon>Eukaryota</taxon>
        <taxon>Viridiplantae</taxon>
        <taxon>Streptophyta</taxon>
        <taxon>Embryophyta</taxon>
        <taxon>Tracheophyta</taxon>
        <taxon>Spermatophyta</taxon>
        <taxon>Magnoliopsida</taxon>
        <taxon>eudicotyledons</taxon>
        <taxon>Gunneridae</taxon>
        <taxon>Pentapetalae</taxon>
        <taxon>asterids</taxon>
        <taxon>lamiids</taxon>
        <taxon>Solanales</taxon>
        <taxon>Solanaceae</taxon>
        <taxon>Solanoideae</taxon>
        <taxon>Datureae</taxon>
        <taxon>Datura</taxon>
    </lineage>
</organism>
<evidence type="ECO:0000313" key="2">
    <source>
        <dbReference type="Proteomes" id="UP000823775"/>
    </source>
</evidence>
<evidence type="ECO:0000313" key="1">
    <source>
        <dbReference type="EMBL" id="MCD7460168.1"/>
    </source>
</evidence>
<protein>
    <submittedName>
        <fullName evidence="1">Uncharacterized protein</fullName>
    </submittedName>
</protein>
<reference evidence="1 2" key="1">
    <citation type="journal article" date="2021" name="BMC Genomics">
        <title>Datura genome reveals duplications of psychoactive alkaloid biosynthetic genes and high mutation rate following tissue culture.</title>
        <authorList>
            <person name="Rajewski A."/>
            <person name="Carter-House D."/>
            <person name="Stajich J."/>
            <person name="Litt A."/>
        </authorList>
    </citation>
    <scope>NUCLEOTIDE SEQUENCE [LARGE SCALE GENOMIC DNA]</scope>
    <source>
        <strain evidence="1">AR-01</strain>
    </source>
</reference>
<accession>A0ABS8SMW8</accession>
<dbReference type="Proteomes" id="UP000823775">
    <property type="component" value="Unassembled WGS sequence"/>
</dbReference>
<comment type="caution">
    <text evidence="1">The sequence shown here is derived from an EMBL/GenBank/DDBJ whole genome shotgun (WGS) entry which is preliminary data.</text>
</comment>
<gene>
    <name evidence="1" type="ORF">HAX54_042977</name>
</gene>
<sequence length="123" mass="13586">MPTTLTPLEQQTLVVLLCALLFVRVCLFVELRISYCFIPPLKSFILNGSGYDEIGFQLSLEDDGQALAIATSMPELRHLALVEAILDGCPLMIMNLIITLRIISHPLMMATETISASDDHVLL</sequence>
<dbReference type="EMBL" id="JACEIK010000638">
    <property type="protein sequence ID" value="MCD7460168.1"/>
    <property type="molecule type" value="Genomic_DNA"/>
</dbReference>
<proteinExistence type="predicted"/>
<keyword evidence="2" id="KW-1185">Reference proteome</keyword>
<name>A0ABS8SMW8_DATST</name>